<dbReference type="Pfam" id="PF10397">
    <property type="entry name" value="ADSL_C"/>
    <property type="match status" value="1"/>
</dbReference>
<dbReference type="Proteomes" id="UP000000940">
    <property type="component" value="Chromosome"/>
</dbReference>
<dbReference type="RefSeq" id="WP_012311299.1">
    <property type="nucleotide sequence ID" value="NC_013642.1"/>
</dbReference>
<dbReference type="HOGENOM" id="CLU_030949_0_1_0"/>
<dbReference type="InterPro" id="IPR004769">
    <property type="entry name" value="Pur_lyase"/>
</dbReference>
<evidence type="ECO:0000256" key="11">
    <source>
        <dbReference type="NCBIfam" id="TIGR00928"/>
    </source>
</evidence>
<dbReference type="InterPro" id="IPR020557">
    <property type="entry name" value="Fumarate_lyase_CS"/>
</dbReference>
<dbReference type="NCBIfam" id="TIGR00928">
    <property type="entry name" value="purB"/>
    <property type="match status" value="1"/>
</dbReference>
<keyword evidence="7 12" id="KW-0456">Lyase</keyword>
<comment type="pathway">
    <text evidence="1 12">Purine metabolism; IMP biosynthesis via de novo pathway; 5-amino-1-(5-phospho-D-ribosyl)imidazole-4-carboxamide from 5-amino-1-(5-phospho-D-ribosyl)imidazole-4-carboxylate: step 2/2.</text>
</comment>
<dbReference type="Pfam" id="PF00206">
    <property type="entry name" value="Lyase_1"/>
    <property type="match status" value="1"/>
</dbReference>
<evidence type="ECO:0000256" key="12">
    <source>
        <dbReference type="RuleBase" id="RU361172"/>
    </source>
</evidence>
<keyword evidence="6 12" id="KW-0658">Purine biosynthesis</keyword>
<evidence type="ECO:0000256" key="5">
    <source>
        <dbReference type="ARBA" id="ARBA00017058"/>
    </source>
</evidence>
<comment type="pathway">
    <text evidence="2 12">Purine metabolism; AMP biosynthesis via de novo pathway; AMP from IMP: step 2/2.</text>
</comment>
<evidence type="ECO:0000256" key="2">
    <source>
        <dbReference type="ARBA" id="ARBA00004734"/>
    </source>
</evidence>
<comment type="catalytic activity">
    <reaction evidence="8">
        <text>(2S)-2-[5-amino-1-(5-phospho-beta-D-ribosyl)imidazole-4-carboxamido]succinate = 5-amino-1-(5-phospho-beta-D-ribosyl)imidazole-4-carboxamide + fumarate</text>
        <dbReference type="Rhea" id="RHEA:23920"/>
        <dbReference type="ChEBI" id="CHEBI:29806"/>
        <dbReference type="ChEBI" id="CHEBI:58443"/>
        <dbReference type="ChEBI" id="CHEBI:58475"/>
        <dbReference type="EC" id="4.3.2.2"/>
    </reaction>
    <physiologicalReaction direction="left-to-right" evidence="8">
        <dbReference type="Rhea" id="RHEA:23921"/>
    </physiologicalReaction>
</comment>
<evidence type="ECO:0000256" key="10">
    <source>
        <dbReference type="ARBA" id="ARBA00049115"/>
    </source>
</evidence>
<dbReference type="PANTHER" id="PTHR43172">
    <property type="entry name" value="ADENYLOSUCCINATE LYASE"/>
    <property type="match status" value="1"/>
</dbReference>
<dbReference type="GO" id="GO:0004018">
    <property type="term" value="F:N6-(1,2-dicarboxyethyl)AMP AMP-lyase (fumarate-forming) activity"/>
    <property type="evidence" value="ECO:0007669"/>
    <property type="project" value="UniProtKB-UniRule"/>
</dbReference>
<organism evidence="14 15">
    <name type="scientific">Thermotoga petrophila (strain ATCC BAA-489 / DSM 13996 / JCM 10882 / RKU-10)</name>
    <name type="common">Thermotoga naphthophila</name>
    <dbReference type="NCBI Taxonomy" id="590168"/>
    <lineage>
        <taxon>Bacteria</taxon>
        <taxon>Thermotogati</taxon>
        <taxon>Thermotogota</taxon>
        <taxon>Thermotogae</taxon>
        <taxon>Thermotogales</taxon>
        <taxon>Thermotogaceae</taxon>
        <taxon>Thermotoga</taxon>
    </lineage>
</organism>
<evidence type="ECO:0000313" key="15">
    <source>
        <dbReference type="Proteomes" id="UP000000940"/>
    </source>
</evidence>
<dbReference type="Gene3D" id="1.20.200.10">
    <property type="entry name" value="Fumarase/aspartase (Central domain)"/>
    <property type="match status" value="1"/>
</dbReference>
<evidence type="ECO:0000256" key="9">
    <source>
        <dbReference type="ARBA" id="ARBA00030717"/>
    </source>
</evidence>
<dbReference type="EMBL" id="CP001839">
    <property type="protein sequence ID" value="ADA67740.1"/>
    <property type="molecule type" value="Genomic_DNA"/>
</dbReference>
<evidence type="ECO:0000259" key="13">
    <source>
        <dbReference type="SMART" id="SM00998"/>
    </source>
</evidence>
<dbReference type="FunFam" id="1.20.200.10:FF:000008">
    <property type="entry name" value="Adenylosuccinate lyase"/>
    <property type="match status" value="1"/>
</dbReference>
<dbReference type="KEGG" id="tnp:Tnap_1670"/>
<dbReference type="UniPathway" id="UPA00075">
    <property type="reaction ID" value="UER00336"/>
</dbReference>
<evidence type="ECO:0000256" key="8">
    <source>
        <dbReference type="ARBA" id="ARBA00024477"/>
    </source>
</evidence>
<name>D2C4T6_THEP2</name>
<protein>
    <recommendedName>
        <fullName evidence="5 11">Adenylosuccinate lyase</fullName>
        <shortName evidence="12">ASL</shortName>
        <ecNumber evidence="4 11">4.3.2.2</ecNumber>
    </recommendedName>
    <alternativeName>
        <fullName evidence="9 12">Adenylosuccinase</fullName>
    </alternativeName>
</protein>
<dbReference type="InterPro" id="IPR000362">
    <property type="entry name" value="Fumarate_lyase_fam"/>
</dbReference>
<dbReference type="CDD" id="cd01360">
    <property type="entry name" value="Adenylsuccinate_lyase_1"/>
    <property type="match status" value="1"/>
</dbReference>
<evidence type="ECO:0000256" key="3">
    <source>
        <dbReference type="ARBA" id="ARBA00008273"/>
    </source>
</evidence>
<evidence type="ECO:0000256" key="4">
    <source>
        <dbReference type="ARBA" id="ARBA00012339"/>
    </source>
</evidence>
<dbReference type="PANTHER" id="PTHR43172:SF1">
    <property type="entry name" value="ADENYLOSUCCINATE LYASE"/>
    <property type="match status" value="1"/>
</dbReference>
<dbReference type="InterPro" id="IPR008948">
    <property type="entry name" value="L-Aspartase-like"/>
</dbReference>
<gene>
    <name evidence="14" type="ordered locus">Tnap_1670</name>
</gene>
<dbReference type="GO" id="GO:0006189">
    <property type="term" value="P:'de novo' IMP biosynthetic process"/>
    <property type="evidence" value="ECO:0007669"/>
    <property type="project" value="UniProtKB-UniPathway"/>
</dbReference>
<proteinExistence type="inferred from homology"/>
<keyword evidence="15" id="KW-1185">Reference proteome</keyword>
<dbReference type="InterPro" id="IPR024083">
    <property type="entry name" value="Fumarase/histidase_N"/>
</dbReference>
<dbReference type="InterPro" id="IPR019468">
    <property type="entry name" value="AdenyloSucc_lyase_C"/>
</dbReference>
<evidence type="ECO:0000256" key="1">
    <source>
        <dbReference type="ARBA" id="ARBA00004706"/>
    </source>
</evidence>
<dbReference type="AlphaFoldDB" id="D2C4T6"/>
<evidence type="ECO:0000313" key="14">
    <source>
        <dbReference type="EMBL" id="ADA67740.1"/>
    </source>
</evidence>
<dbReference type="GO" id="GO:0070626">
    <property type="term" value="F:(S)-2-(5-amino-1-(5-phospho-D-ribosyl)imidazole-4-carboxamido) succinate lyase (fumarate-forming) activity"/>
    <property type="evidence" value="ECO:0007669"/>
    <property type="project" value="TreeGrafter"/>
</dbReference>
<dbReference type="SMART" id="SM00998">
    <property type="entry name" value="ADSL_C"/>
    <property type="match status" value="1"/>
</dbReference>
<dbReference type="PROSITE" id="PS00163">
    <property type="entry name" value="FUMARATE_LYASES"/>
    <property type="match status" value="1"/>
</dbReference>
<reference evidence="14 15" key="1">
    <citation type="submission" date="2009-12" db="EMBL/GenBank/DDBJ databases">
        <title>Complete sequence of Thermotoga petrophila RKU-1.</title>
        <authorList>
            <consortium name="US DOE Joint Genome Institute"/>
            <person name="Lucas S."/>
            <person name="Copeland A."/>
            <person name="Lapidus A."/>
            <person name="Glavina del Rio T."/>
            <person name="Dalin E."/>
            <person name="Tice H."/>
            <person name="Bruce D."/>
            <person name="Goodwin L."/>
            <person name="Pitluck S."/>
            <person name="Munk A.C."/>
            <person name="Brettin T."/>
            <person name="Detter J.C."/>
            <person name="Han C."/>
            <person name="Tapia R."/>
            <person name="Larimer F."/>
            <person name="Land M."/>
            <person name="Hauser L."/>
            <person name="Kyrpides N."/>
            <person name="Mikhailova N."/>
            <person name="Nelson K.E."/>
            <person name="Gogarten J.P."/>
            <person name="Noll K.M."/>
        </authorList>
    </citation>
    <scope>NUCLEOTIDE SEQUENCE [LARGE SCALE GENOMIC DNA]</scope>
    <source>
        <strain evidence="15">ATCC BAA-489 / DSM 13996 / JCM 10882 / RKU-10</strain>
    </source>
</reference>
<dbReference type="UniPathway" id="UPA00074">
    <property type="reaction ID" value="UER00132"/>
</dbReference>
<dbReference type="GO" id="GO:0005829">
    <property type="term" value="C:cytosol"/>
    <property type="evidence" value="ECO:0007669"/>
    <property type="project" value="TreeGrafter"/>
</dbReference>
<accession>D2C4T6</accession>
<comment type="catalytic activity">
    <reaction evidence="10">
        <text>N(6)-(1,2-dicarboxyethyl)-AMP = fumarate + AMP</text>
        <dbReference type="Rhea" id="RHEA:16853"/>
        <dbReference type="ChEBI" id="CHEBI:29806"/>
        <dbReference type="ChEBI" id="CHEBI:57567"/>
        <dbReference type="ChEBI" id="CHEBI:456215"/>
        <dbReference type="EC" id="4.3.2.2"/>
    </reaction>
    <physiologicalReaction direction="left-to-right" evidence="10">
        <dbReference type="Rhea" id="RHEA:16854"/>
    </physiologicalReaction>
</comment>
<dbReference type="SUPFAM" id="SSF48557">
    <property type="entry name" value="L-aspartase-like"/>
    <property type="match status" value="1"/>
</dbReference>
<dbReference type="GO" id="GO:0044208">
    <property type="term" value="P:'de novo' AMP biosynthetic process"/>
    <property type="evidence" value="ECO:0007669"/>
    <property type="project" value="UniProtKB-UniPathway"/>
</dbReference>
<dbReference type="Gene3D" id="1.10.40.30">
    <property type="entry name" value="Fumarase/aspartase (C-terminal domain)"/>
    <property type="match status" value="1"/>
</dbReference>
<dbReference type="FunFam" id="1.10.40.30:FF:000007">
    <property type="entry name" value="Adenylosuccinate lyase"/>
    <property type="match status" value="1"/>
</dbReference>
<evidence type="ECO:0000256" key="6">
    <source>
        <dbReference type="ARBA" id="ARBA00022755"/>
    </source>
</evidence>
<evidence type="ECO:0000256" key="7">
    <source>
        <dbReference type="ARBA" id="ARBA00023239"/>
    </source>
</evidence>
<dbReference type="EC" id="4.3.2.2" evidence="4 11"/>
<feature type="domain" description="Adenylosuccinate lyase C-terminal" evidence="13">
    <location>
        <begin position="349"/>
        <end position="429"/>
    </location>
</feature>
<comment type="similarity">
    <text evidence="3 12">Belongs to the lyase 1 family. Adenylosuccinate lyase subfamily.</text>
</comment>
<sequence>MVERYSLSPMKDLWTEEAKYRRWLEVELAVTRAYEELGTIPKGVTERIRNNAKIDVELFKKIEERTNHDVVAFVEGIGSMIGEDSRFFHYGLTSSDVLDTANSLALVEAGKILLESLKEFCDVLWEVANRYKHTPTIGRTHGVHAEPTSFGLKVLGWYSEMKRNVQRLERAIEEVSYGKISGAVGNYANVPPEVEEKALSYLGLKPEPVSTQVVPRDRHAFYLSTLAIVAAGIERIAVEIRHLQRTEVLEVEEPFREGQRGSSAMPHKKNPITCERLTGLSRMMRAYVDPSLENIALWHERDISHSSVERYVFPDATQTLYYMIVTATNVVRNMKVNEERMKKNIDLTKGLVFSQRVLLKLIEKGLTRKEAYDIVQRNALKTWNSEKHFLEYLLEDEEVKKLVTKEELEELFDISYYLKHVDHIFERFEKE</sequence>
<dbReference type="Gene3D" id="1.10.275.10">
    <property type="entry name" value="Fumarase/aspartase (N-terminal domain)"/>
    <property type="match status" value="1"/>
</dbReference>
<dbReference type="PRINTS" id="PR00149">
    <property type="entry name" value="FUMRATELYASE"/>
</dbReference>
<dbReference type="PRINTS" id="PR00145">
    <property type="entry name" value="ARGSUCLYASE"/>
</dbReference>
<dbReference type="InterPro" id="IPR022761">
    <property type="entry name" value="Fumarate_lyase_N"/>
</dbReference>